<protein>
    <submittedName>
        <fullName evidence="1">Uncharacterized protein</fullName>
    </submittedName>
</protein>
<gene>
    <name evidence="1" type="ORF">LCGC14_0003840</name>
</gene>
<dbReference type="EMBL" id="LAZR01000001">
    <property type="protein sequence ID" value="KKO12374.1"/>
    <property type="molecule type" value="Genomic_DNA"/>
</dbReference>
<proteinExistence type="predicted"/>
<comment type="caution">
    <text evidence="1">The sequence shown here is derived from an EMBL/GenBank/DDBJ whole genome shotgun (WGS) entry which is preliminary data.</text>
</comment>
<accession>A0A0F9Z564</accession>
<evidence type="ECO:0000313" key="1">
    <source>
        <dbReference type="EMBL" id="KKO12374.1"/>
    </source>
</evidence>
<dbReference type="AlphaFoldDB" id="A0A0F9Z564"/>
<organism evidence="1">
    <name type="scientific">marine sediment metagenome</name>
    <dbReference type="NCBI Taxonomy" id="412755"/>
    <lineage>
        <taxon>unclassified sequences</taxon>
        <taxon>metagenomes</taxon>
        <taxon>ecological metagenomes</taxon>
    </lineage>
</organism>
<name>A0A0F9Z564_9ZZZZ</name>
<sequence>MIIGPIKFELYTPDDFPKWIEYSAIWACEYHSRLWFYDSRTQSYDPDSKPKDPEQRRKAINTLRRPIRCLVSLAMKDTWLKISDLIYPGEADKSQAWFAKAIISSGVHPKSELMTKGDAAKWKKDAISKLAKAKDALNSMPDNYLDFFNNYRAVRLSCLQPSQMHDNDVSFSAMSWCLGTGVDHPIPVLEDALKALRETQFTPSFSGTHTIGESAERQFFVRSLTAAMIEKTGKKYRKIVAETTAAAFDCNITEREIIRLTKTLDDDTISNAKGYLLSMISDDFIADLCKDSEIAKASWERDLK</sequence>
<reference evidence="1" key="1">
    <citation type="journal article" date="2015" name="Nature">
        <title>Complex archaea that bridge the gap between prokaryotes and eukaryotes.</title>
        <authorList>
            <person name="Spang A."/>
            <person name="Saw J.H."/>
            <person name="Jorgensen S.L."/>
            <person name="Zaremba-Niedzwiedzka K."/>
            <person name="Martijn J."/>
            <person name="Lind A.E."/>
            <person name="van Eijk R."/>
            <person name="Schleper C."/>
            <person name="Guy L."/>
            <person name="Ettema T.J."/>
        </authorList>
    </citation>
    <scope>NUCLEOTIDE SEQUENCE</scope>
</reference>